<dbReference type="SUPFAM" id="SSF46894">
    <property type="entry name" value="C-terminal effector domain of the bipartite response regulators"/>
    <property type="match status" value="1"/>
</dbReference>
<dbReference type="PANTHER" id="PTHR43214:SF42">
    <property type="entry name" value="TRANSCRIPTIONAL REGULATORY PROTEIN DESR"/>
    <property type="match status" value="1"/>
</dbReference>
<dbReference type="Proteomes" id="UP001183643">
    <property type="component" value="Unassembled WGS sequence"/>
</dbReference>
<dbReference type="SMART" id="SM00421">
    <property type="entry name" value="HTH_LUXR"/>
    <property type="match status" value="1"/>
</dbReference>
<dbReference type="EMBL" id="JAVDYB010000001">
    <property type="protein sequence ID" value="MDR7277765.1"/>
    <property type="molecule type" value="Genomic_DNA"/>
</dbReference>
<reference evidence="5" key="1">
    <citation type="submission" date="2023-07" db="EMBL/GenBank/DDBJ databases">
        <title>Sequencing the genomes of 1000 actinobacteria strains.</title>
        <authorList>
            <person name="Klenk H.-P."/>
        </authorList>
    </citation>
    <scope>NUCLEOTIDE SEQUENCE</scope>
    <source>
        <strain evidence="5">DSM 44707</strain>
    </source>
</reference>
<dbReference type="Gene3D" id="3.40.50.2300">
    <property type="match status" value="1"/>
</dbReference>
<dbReference type="AlphaFoldDB" id="A0AAE3YSD3"/>
<feature type="domain" description="Response regulatory" evidence="4">
    <location>
        <begin position="3"/>
        <end position="123"/>
    </location>
</feature>
<dbReference type="SUPFAM" id="SSF52172">
    <property type="entry name" value="CheY-like"/>
    <property type="match status" value="1"/>
</dbReference>
<organism evidence="5 6">
    <name type="scientific">Catenuloplanes atrovinosus</name>
    <dbReference type="NCBI Taxonomy" id="137266"/>
    <lineage>
        <taxon>Bacteria</taxon>
        <taxon>Bacillati</taxon>
        <taxon>Actinomycetota</taxon>
        <taxon>Actinomycetes</taxon>
        <taxon>Micromonosporales</taxon>
        <taxon>Micromonosporaceae</taxon>
        <taxon>Catenuloplanes</taxon>
    </lineage>
</organism>
<evidence type="ECO:0000259" key="4">
    <source>
        <dbReference type="PROSITE" id="PS50110"/>
    </source>
</evidence>
<dbReference type="PANTHER" id="PTHR43214">
    <property type="entry name" value="TWO-COMPONENT RESPONSE REGULATOR"/>
    <property type="match status" value="1"/>
</dbReference>
<accession>A0AAE3YSD3</accession>
<dbReference type="InterPro" id="IPR039420">
    <property type="entry name" value="WalR-like"/>
</dbReference>
<name>A0AAE3YSD3_9ACTN</name>
<dbReference type="GO" id="GO:0003677">
    <property type="term" value="F:DNA binding"/>
    <property type="evidence" value="ECO:0007669"/>
    <property type="project" value="UniProtKB-KW"/>
</dbReference>
<keyword evidence="6" id="KW-1185">Reference proteome</keyword>
<feature type="modified residue" description="4-aspartylphosphate" evidence="2">
    <location>
        <position position="54"/>
    </location>
</feature>
<keyword evidence="2" id="KW-0597">Phosphoprotein</keyword>
<dbReference type="CDD" id="cd06170">
    <property type="entry name" value="LuxR_C_like"/>
    <property type="match status" value="1"/>
</dbReference>
<dbReference type="Pfam" id="PF00196">
    <property type="entry name" value="GerE"/>
    <property type="match status" value="1"/>
</dbReference>
<protein>
    <submittedName>
        <fullName evidence="5">Two-component system response regulator DesR</fullName>
    </submittedName>
</protein>
<dbReference type="PRINTS" id="PR00038">
    <property type="entry name" value="HTHLUXR"/>
</dbReference>
<feature type="domain" description="HTH luxR-type" evidence="3">
    <location>
        <begin position="137"/>
        <end position="202"/>
    </location>
</feature>
<gene>
    <name evidence="5" type="ORF">J2S41_004543</name>
</gene>
<dbReference type="InterPro" id="IPR011006">
    <property type="entry name" value="CheY-like_superfamily"/>
</dbReference>
<keyword evidence="1" id="KW-0238">DNA-binding</keyword>
<proteinExistence type="predicted"/>
<evidence type="ECO:0000313" key="5">
    <source>
        <dbReference type="EMBL" id="MDR7277765.1"/>
    </source>
</evidence>
<evidence type="ECO:0000259" key="3">
    <source>
        <dbReference type="PROSITE" id="PS50043"/>
    </source>
</evidence>
<evidence type="ECO:0000256" key="2">
    <source>
        <dbReference type="PROSITE-ProRule" id="PRU00169"/>
    </source>
</evidence>
<dbReference type="RefSeq" id="WP_310370253.1">
    <property type="nucleotide sequence ID" value="NZ_JAVDYB010000001.1"/>
</dbReference>
<dbReference type="PROSITE" id="PS50110">
    <property type="entry name" value="RESPONSE_REGULATORY"/>
    <property type="match status" value="1"/>
</dbReference>
<comment type="caution">
    <text evidence="5">The sequence shown here is derived from an EMBL/GenBank/DDBJ whole genome shotgun (WGS) entry which is preliminary data.</text>
</comment>
<dbReference type="PROSITE" id="PS50043">
    <property type="entry name" value="HTH_LUXR_2"/>
    <property type="match status" value="1"/>
</dbReference>
<evidence type="ECO:0000256" key="1">
    <source>
        <dbReference type="ARBA" id="ARBA00023125"/>
    </source>
</evidence>
<dbReference type="GO" id="GO:0000160">
    <property type="term" value="P:phosphorelay signal transduction system"/>
    <property type="evidence" value="ECO:0007669"/>
    <property type="project" value="InterPro"/>
</dbReference>
<evidence type="ECO:0000313" key="6">
    <source>
        <dbReference type="Proteomes" id="UP001183643"/>
    </source>
</evidence>
<dbReference type="PROSITE" id="PS00622">
    <property type="entry name" value="HTH_LUXR_1"/>
    <property type="match status" value="1"/>
</dbReference>
<dbReference type="InterPro" id="IPR000792">
    <property type="entry name" value="Tscrpt_reg_LuxR_C"/>
</dbReference>
<dbReference type="InterPro" id="IPR001789">
    <property type="entry name" value="Sig_transdc_resp-reg_receiver"/>
</dbReference>
<dbReference type="InterPro" id="IPR016032">
    <property type="entry name" value="Sig_transdc_resp-reg_C-effctor"/>
</dbReference>
<sequence>MVRILLAMPQGLLRGALKYVLSTHPDMDVIAERDAVESTIAAVRSDAPDVTVLDLELLNGPGKDPAGAARAAHSELPDSKILVLVDPRRPGVGSQIAAVPPSIGFLAQTASPERVVEAVRRLAAGEPVIDADLLVAALTPTTPLTERELRVLEVAALGSPVKEIARTMSLSPGTVRNHLSRIIAKTGARNRIEAIHFAKEKGWI</sequence>
<dbReference type="GO" id="GO:0006355">
    <property type="term" value="P:regulation of DNA-templated transcription"/>
    <property type="evidence" value="ECO:0007669"/>
    <property type="project" value="InterPro"/>
</dbReference>